<keyword evidence="9 18" id="KW-0630">Potassium</keyword>
<keyword evidence="8 19" id="KW-0521">NADP</keyword>
<feature type="domain" description="YjeF C-terminal" evidence="20">
    <location>
        <begin position="248"/>
        <end position="557"/>
    </location>
</feature>
<evidence type="ECO:0000256" key="2">
    <source>
        <dbReference type="ARBA" id="ARBA00000909"/>
    </source>
</evidence>
<dbReference type="NCBIfam" id="TIGR00197">
    <property type="entry name" value="yjeF_nterm"/>
    <property type="match status" value="1"/>
</dbReference>
<dbReference type="Pfam" id="PF01256">
    <property type="entry name" value="Carb_kinase"/>
    <property type="match status" value="1"/>
</dbReference>
<feature type="binding site" evidence="17">
    <location>
        <begin position="487"/>
        <end position="496"/>
    </location>
    <ligand>
        <name>ATP</name>
        <dbReference type="ChEBI" id="CHEBI:30616"/>
    </ligand>
</feature>
<evidence type="ECO:0000256" key="5">
    <source>
        <dbReference type="ARBA" id="ARBA00022723"/>
    </source>
</evidence>
<comment type="catalytic activity">
    <reaction evidence="17">
        <text>(6S)-NADPHX + ATP = ADP + phosphate + NADPH + H(+)</text>
        <dbReference type="Rhea" id="RHEA:32231"/>
        <dbReference type="ChEBI" id="CHEBI:15378"/>
        <dbReference type="ChEBI" id="CHEBI:30616"/>
        <dbReference type="ChEBI" id="CHEBI:43474"/>
        <dbReference type="ChEBI" id="CHEBI:57783"/>
        <dbReference type="ChEBI" id="CHEBI:64076"/>
        <dbReference type="ChEBI" id="CHEBI:456216"/>
        <dbReference type="EC" id="4.2.1.93"/>
    </reaction>
</comment>
<dbReference type="PANTHER" id="PTHR12592:SF0">
    <property type="entry name" value="ATP-DEPENDENT (S)-NAD(P)H-HYDRATE DEHYDRATASE"/>
    <property type="match status" value="1"/>
</dbReference>
<dbReference type="GO" id="GO:0052856">
    <property type="term" value="F:NAD(P)HX epimerase activity"/>
    <property type="evidence" value="ECO:0007669"/>
    <property type="project" value="UniProtKB-UniRule"/>
</dbReference>
<evidence type="ECO:0000256" key="12">
    <source>
        <dbReference type="ARBA" id="ARBA00023239"/>
    </source>
</evidence>
<comment type="cofactor">
    <cofactor evidence="18 19">
        <name>K(+)</name>
        <dbReference type="ChEBI" id="CHEBI:29103"/>
    </cofactor>
    <text evidence="18 19">Binds 1 potassium ion per subunit.</text>
</comment>
<organism evidence="22">
    <name type="scientific">Trypanosoma vivax (strain Y486)</name>
    <dbReference type="NCBI Taxonomy" id="1055687"/>
    <lineage>
        <taxon>Eukaryota</taxon>
        <taxon>Discoba</taxon>
        <taxon>Euglenozoa</taxon>
        <taxon>Kinetoplastea</taxon>
        <taxon>Metakinetoplastina</taxon>
        <taxon>Trypanosomatida</taxon>
        <taxon>Trypanosomatidae</taxon>
        <taxon>Trypanosoma</taxon>
        <taxon>Duttonella</taxon>
    </lineage>
</organism>
<comment type="similarity">
    <text evidence="4 19">In the C-terminal section; belongs to the NnrD/CARKD family.</text>
</comment>
<dbReference type="SUPFAM" id="SSF64153">
    <property type="entry name" value="YjeF N-terminal domain-like"/>
    <property type="match status" value="1"/>
</dbReference>
<comment type="catalytic activity">
    <reaction evidence="17">
        <text>(6S)-NADHX + ATP = ADP + phosphate + NADH + H(+)</text>
        <dbReference type="Rhea" id="RHEA:19017"/>
        <dbReference type="ChEBI" id="CHEBI:15378"/>
        <dbReference type="ChEBI" id="CHEBI:30616"/>
        <dbReference type="ChEBI" id="CHEBI:43474"/>
        <dbReference type="ChEBI" id="CHEBI:57945"/>
        <dbReference type="ChEBI" id="CHEBI:64074"/>
        <dbReference type="ChEBI" id="CHEBI:456216"/>
        <dbReference type="EC" id="4.2.1.93"/>
    </reaction>
</comment>
<dbReference type="PANTHER" id="PTHR12592">
    <property type="entry name" value="ATP-DEPENDENT (S)-NAD(P)H-HYDRATE DEHYDRATASE FAMILY MEMBER"/>
    <property type="match status" value="1"/>
</dbReference>
<feature type="binding site" evidence="17">
    <location>
        <begin position="451"/>
        <end position="455"/>
    </location>
    <ligand>
        <name>ATP</name>
        <dbReference type="ChEBI" id="CHEBI:30616"/>
    </ligand>
</feature>
<evidence type="ECO:0000256" key="16">
    <source>
        <dbReference type="ARBA" id="ARBA00049209"/>
    </source>
</evidence>
<keyword evidence="10 17" id="KW-0520">NAD</keyword>
<comment type="catalytic activity">
    <reaction evidence="1 18 19">
        <text>(6R)-NADHX = (6S)-NADHX</text>
        <dbReference type="Rhea" id="RHEA:32215"/>
        <dbReference type="ChEBI" id="CHEBI:64074"/>
        <dbReference type="ChEBI" id="CHEBI:64075"/>
        <dbReference type="EC" id="5.1.99.6"/>
    </reaction>
</comment>
<keyword evidence="12 17" id="KW-0456">Lyase</keyword>
<dbReference type="HAMAP" id="MF_01965">
    <property type="entry name" value="NADHX_dehydratase"/>
    <property type="match status" value="1"/>
</dbReference>
<dbReference type="InterPro" id="IPR036652">
    <property type="entry name" value="YjeF_N_dom_sf"/>
</dbReference>
<gene>
    <name evidence="22" type="ORF">TVY486_0703730</name>
</gene>
<dbReference type="PROSITE" id="PS51383">
    <property type="entry name" value="YJEF_C_3"/>
    <property type="match status" value="1"/>
</dbReference>
<dbReference type="GO" id="GO:0047453">
    <property type="term" value="F:ATP-dependent NAD(P)H-hydrate dehydratase activity"/>
    <property type="evidence" value="ECO:0007669"/>
    <property type="project" value="UniProtKB-UniRule"/>
</dbReference>
<dbReference type="GO" id="GO:0046872">
    <property type="term" value="F:metal ion binding"/>
    <property type="evidence" value="ECO:0007669"/>
    <property type="project" value="UniProtKB-UniRule"/>
</dbReference>
<comment type="catalytic activity">
    <reaction evidence="16 19">
        <text>(6S)-NADPHX + ADP = AMP + phosphate + NADPH + H(+)</text>
        <dbReference type="Rhea" id="RHEA:32235"/>
        <dbReference type="ChEBI" id="CHEBI:15378"/>
        <dbReference type="ChEBI" id="CHEBI:43474"/>
        <dbReference type="ChEBI" id="CHEBI:57783"/>
        <dbReference type="ChEBI" id="CHEBI:64076"/>
        <dbReference type="ChEBI" id="CHEBI:456215"/>
        <dbReference type="ChEBI" id="CHEBI:456216"/>
        <dbReference type="EC" id="4.2.1.136"/>
    </reaction>
</comment>
<evidence type="ECO:0000256" key="3">
    <source>
        <dbReference type="ARBA" id="ARBA00006001"/>
    </source>
</evidence>
<evidence type="ECO:0000256" key="6">
    <source>
        <dbReference type="ARBA" id="ARBA00022741"/>
    </source>
</evidence>
<evidence type="ECO:0000256" key="14">
    <source>
        <dbReference type="ARBA" id="ARBA00025153"/>
    </source>
</evidence>
<dbReference type="HAMAP" id="MF_01966">
    <property type="entry name" value="NADHX_epimerase"/>
    <property type="match status" value="1"/>
</dbReference>
<dbReference type="InterPro" id="IPR029056">
    <property type="entry name" value="Ribokinase-like"/>
</dbReference>
<name>G0TYJ2_TRYVY</name>
<accession>G0TYJ2</accession>
<comment type="caution">
    <text evidence="18">Lacks conserved residue(s) required for the propagation of feature annotation.</text>
</comment>
<dbReference type="PIRSF" id="PIRSF017184">
    <property type="entry name" value="Nnr"/>
    <property type="match status" value="1"/>
</dbReference>
<comment type="similarity">
    <text evidence="18">Belongs to the NnrE/AIBP family.</text>
</comment>
<evidence type="ECO:0000256" key="4">
    <source>
        <dbReference type="ARBA" id="ARBA00009524"/>
    </source>
</evidence>
<feature type="binding site" evidence="18">
    <location>
        <position position="179"/>
    </location>
    <ligand>
        <name>(6S)-NADPHX</name>
        <dbReference type="ChEBI" id="CHEBI:64076"/>
    </ligand>
</feature>
<comment type="similarity">
    <text evidence="17">Belongs to the NnrD/CARKD family.</text>
</comment>
<comment type="cofactor">
    <cofactor evidence="17">
        <name>Mg(2+)</name>
        <dbReference type="ChEBI" id="CHEBI:18420"/>
    </cofactor>
</comment>
<feature type="binding site" evidence="18">
    <location>
        <position position="182"/>
    </location>
    <ligand>
        <name>K(+)</name>
        <dbReference type="ChEBI" id="CHEBI:29103"/>
    </ligand>
</feature>
<evidence type="ECO:0000256" key="19">
    <source>
        <dbReference type="PIRNR" id="PIRNR017184"/>
    </source>
</evidence>
<dbReference type="EC" id="5.1.99.6" evidence="19"/>
<feature type="domain" description="YjeF N-terminal" evidence="21">
    <location>
        <begin position="27"/>
        <end position="236"/>
    </location>
</feature>
<evidence type="ECO:0000259" key="20">
    <source>
        <dbReference type="PROSITE" id="PS51383"/>
    </source>
</evidence>
<dbReference type="CDD" id="cd01171">
    <property type="entry name" value="YXKO-related"/>
    <property type="match status" value="1"/>
</dbReference>
<evidence type="ECO:0000256" key="7">
    <source>
        <dbReference type="ARBA" id="ARBA00022840"/>
    </source>
</evidence>
<evidence type="ECO:0000256" key="11">
    <source>
        <dbReference type="ARBA" id="ARBA00023235"/>
    </source>
</evidence>
<keyword evidence="17" id="KW-0597">Phosphoprotein</keyword>
<keyword evidence="11 18" id="KW-0413">Isomerase</keyword>
<feature type="binding site" evidence="18">
    <location>
        <position position="146"/>
    </location>
    <ligand>
        <name>K(+)</name>
        <dbReference type="ChEBI" id="CHEBI:29103"/>
    </ligand>
</feature>
<dbReference type="AlphaFoldDB" id="G0TYJ2"/>
<proteinExistence type="inferred from homology"/>
<keyword evidence="5 18" id="KW-0479">Metal-binding</keyword>
<comment type="function">
    <text evidence="14 19">Bifunctional enzyme that catalyzes the epimerization of the S- and R-forms of NAD(P)HX and the dehydration of the S-form of NAD(P)HX at the expense of ADP, which is converted to AMP. This allows the repair of both epimers of NAD(P)HX, a damaged form of NAD(P)H that is a result of enzymatic or heat-dependent hydration.</text>
</comment>
<dbReference type="GO" id="GO:0046496">
    <property type="term" value="P:nicotinamide nucleotide metabolic process"/>
    <property type="evidence" value="ECO:0007669"/>
    <property type="project" value="UniProtKB-UniRule"/>
</dbReference>
<evidence type="ECO:0000256" key="8">
    <source>
        <dbReference type="ARBA" id="ARBA00022857"/>
    </source>
</evidence>
<evidence type="ECO:0000256" key="10">
    <source>
        <dbReference type="ARBA" id="ARBA00023027"/>
    </source>
</evidence>
<dbReference type="SUPFAM" id="SSF53613">
    <property type="entry name" value="Ribokinase-like"/>
    <property type="match status" value="1"/>
</dbReference>
<feature type="binding site" evidence="18">
    <location>
        <begin position="75"/>
        <end position="79"/>
    </location>
    <ligand>
        <name>(6S)-NADPHX</name>
        <dbReference type="ChEBI" id="CHEBI:64076"/>
    </ligand>
</feature>
<evidence type="ECO:0000256" key="18">
    <source>
        <dbReference type="HAMAP-Rule" id="MF_03159"/>
    </source>
</evidence>
<protein>
    <recommendedName>
        <fullName evidence="19">Bifunctional NAD(P)H-hydrate repair enzyme</fullName>
    </recommendedName>
    <alternativeName>
        <fullName evidence="19">Nicotinamide nucleotide repair protein</fullName>
    </alternativeName>
    <domain>
        <recommendedName>
            <fullName evidence="19">ADP-dependent (S)-NAD(P)H-hydrate dehydratase</fullName>
            <ecNumber evidence="19">4.2.1.136</ecNumber>
        </recommendedName>
        <alternativeName>
            <fullName evidence="19">ADP-dependent NAD(P)HX dehydratase</fullName>
        </alternativeName>
    </domain>
    <domain>
        <recommendedName>
            <fullName evidence="19">NAD(P)H-hydrate epimerase</fullName>
            <ecNumber evidence="19">5.1.99.6</ecNumber>
        </recommendedName>
    </domain>
</protein>
<feature type="binding site" evidence="17">
    <location>
        <begin position="414"/>
        <end position="420"/>
    </location>
    <ligand>
        <name>(6S)-NADPHX</name>
        <dbReference type="ChEBI" id="CHEBI:64076"/>
    </ligand>
</feature>
<feature type="binding site" evidence="17">
    <location>
        <position position="497"/>
    </location>
    <ligand>
        <name>(6S)-NADPHX</name>
        <dbReference type="ChEBI" id="CHEBI:64076"/>
    </ligand>
</feature>
<dbReference type="Gene3D" id="3.40.50.10260">
    <property type="entry name" value="YjeF N-terminal domain"/>
    <property type="match status" value="1"/>
</dbReference>
<dbReference type="VEuPathDB" id="TriTrypDB:TvY486_0703730"/>
<dbReference type="Gene3D" id="3.40.1190.20">
    <property type="match status" value="1"/>
</dbReference>
<dbReference type="FunFam" id="3.40.1190.20:FF:000017">
    <property type="entry name" value="Multifunctional fusion protein"/>
    <property type="match status" value="1"/>
</dbReference>
<evidence type="ECO:0000256" key="15">
    <source>
        <dbReference type="ARBA" id="ARBA00048238"/>
    </source>
</evidence>
<dbReference type="InterPro" id="IPR017953">
    <property type="entry name" value="Carbohydrate_kinase_pred_CS"/>
</dbReference>
<evidence type="ECO:0000256" key="13">
    <source>
        <dbReference type="ARBA" id="ARBA00023268"/>
    </source>
</evidence>
<comment type="function">
    <text evidence="17">Catalyzes the dehydration of the S-form of NAD(P)HX at the expense of ATP, which is converted to ADP. Together with NAD(P)HX epimerase, which catalyzes the epimerization of the S- and R-forms, the enzyme allows the repair of both epimers of NAD(P)HX, a damaged form of NAD(P)H that is a result of enzymatic or heat-dependent hydration.</text>
</comment>
<dbReference type="EC" id="4.2.1.136" evidence="19"/>
<comment type="function">
    <text evidence="18">Catalyzes the epimerization of the S- and R-forms of NAD(P)HX, a damaged form of NAD(P)H that is a result of enzymatic or heat-dependent hydration. This is a prerequisite for the S-specific NAD(P)H-hydrate dehydratase to allow the repair of both epimers of NAD(P)HX.</text>
</comment>
<evidence type="ECO:0000313" key="22">
    <source>
        <dbReference type="EMBL" id="CCC49039.1"/>
    </source>
</evidence>
<dbReference type="InterPro" id="IPR000631">
    <property type="entry name" value="CARKD"/>
</dbReference>
<dbReference type="GO" id="GO:0005524">
    <property type="term" value="F:ATP binding"/>
    <property type="evidence" value="ECO:0007669"/>
    <property type="project" value="UniProtKB-UniRule"/>
</dbReference>
<dbReference type="EMBL" id="HE573023">
    <property type="protein sequence ID" value="CCC49039.1"/>
    <property type="molecule type" value="Genomic_DNA"/>
</dbReference>
<dbReference type="PROSITE" id="PS51385">
    <property type="entry name" value="YJEF_N"/>
    <property type="match status" value="1"/>
</dbReference>
<comment type="catalytic activity">
    <reaction evidence="15 19">
        <text>(6S)-NADHX + ADP = AMP + phosphate + NADH + H(+)</text>
        <dbReference type="Rhea" id="RHEA:32223"/>
        <dbReference type="ChEBI" id="CHEBI:15378"/>
        <dbReference type="ChEBI" id="CHEBI:43474"/>
        <dbReference type="ChEBI" id="CHEBI:57945"/>
        <dbReference type="ChEBI" id="CHEBI:64074"/>
        <dbReference type="ChEBI" id="CHEBI:456215"/>
        <dbReference type="ChEBI" id="CHEBI:456216"/>
        <dbReference type="EC" id="4.2.1.136"/>
    </reaction>
</comment>
<dbReference type="NCBIfam" id="TIGR00196">
    <property type="entry name" value="yjeF_cterm"/>
    <property type="match status" value="1"/>
</dbReference>
<evidence type="ECO:0000256" key="1">
    <source>
        <dbReference type="ARBA" id="ARBA00000013"/>
    </source>
</evidence>
<feature type="binding site" evidence="18">
    <location>
        <begin position="150"/>
        <end position="156"/>
    </location>
    <ligand>
        <name>(6S)-NADPHX</name>
        <dbReference type="ChEBI" id="CHEBI:64076"/>
    </ligand>
</feature>
<dbReference type="FunFam" id="3.40.50.10260:FF:000003">
    <property type="entry name" value="Multifunctional fusion protein"/>
    <property type="match status" value="1"/>
</dbReference>
<keyword evidence="13" id="KW-0511">Multifunctional enzyme</keyword>
<dbReference type="OMA" id="NAHKGDY"/>
<keyword evidence="7 17" id="KW-0067">ATP-binding</keyword>
<evidence type="ECO:0000256" key="17">
    <source>
        <dbReference type="HAMAP-Rule" id="MF_03157"/>
    </source>
</evidence>
<evidence type="ECO:0000256" key="9">
    <source>
        <dbReference type="ARBA" id="ARBA00022958"/>
    </source>
</evidence>
<feature type="binding site" evidence="18">
    <location>
        <position position="76"/>
    </location>
    <ligand>
        <name>K(+)</name>
        <dbReference type="ChEBI" id="CHEBI:29103"/>
    </ligand>
</feature>
<dbReference type="Pfam" id="PF03853">
    <property type="entry name" value="YjeF_N"/>
    <property type="match status" value="1"/>
</dbReference>
<evidence type="ECO:0000259" key="21">
    <source>
        <dbReference type="PROSITE" id="PS51385"/>
    </source>
</evidence>
<keyword evidence="6 17" id="KW-0547">Nucleotide-binding</keyword>
<dbReference type="GO" id="GO:0110051">
    <property type="term" value="P:metabolite repair"/>
    <property type="evidence" value="ECO:0007669"/>
    <property type="project" value="TreeGrafter"/>
</dbReference>
<sequence length="562" mass="59293">MFQRVSCKSGRPVREFLTSHIWSAAWLREAEVEAARKANITLYELMQRAAQAAYDVIVHSFPDTRHWLVLCGSGNNGGDGFEIARMAACSRRVTVVAVSSSKPLPTEAATALSALKGLGKGAVCVEDAQAWLDKGAQTEEVDLIVDGLLGIGMNGPPRGLCEQLINIANSIPVPRVAIDIPSGLNAETGDAAGACILADLTVTFITLKPGILTGKARDYVGQVHINALQLENWLMAEDQQKEVFSRRLECKHLLKLLPKPKSCRCIHKGANGRLLIIGGDTGFGGAVIMAAEAALVAGSGLVRVLTRSEHISPLLSRCPEVMACELTHNALLQALDWASCVAIGPGLGQEHMGRSAVRIVEMHLKEGNVPSVWDADALNILAQNDTREDEEQSINALSTSAGLFRLGNRIITPHSGEAARLLQCSVSNVERDRFSATEMLVQTYGGVALLKGPGTVLQVAEDADKCMASGAAKELLSQRRAIVDAGNSGMATGGSGDVLTGVIAGLLAQGFDPWHAACAGCLAHAAAGDLAVASRGGERGLRATDLITHLPACFNPSAEVFD</sequence>
<dbReference type="InterPro" id="IPR004443">
    <property type="entry name" value="YjeF_N_dom"/>
</dbReference>
<reference evidence="22" key="1">
    <citation type="journal article" date="2012" name="Proc. Natl. Acad. Sci. U.S.A.">
        <title>Antigenic diversity is generated by distinct evolutionary mechanisms in African trypanosome species.</title>
        <authorList>
            <person name="Jackson A.P."/>
            <person name="Berry A."/>
            <person name="Aslett M."/>
            <person name="Allison H.C."/>
            <person name="Burton P."/>
            <person name="Vavrova-Anderson J."/>
            <person name="Brown R."/>
            <person name="Browne H."/>
            <person name="Corton N."/>
            <person name="Hauser H."/>
            <person name="Gamble J."/>
            <person name="Gilderthorp R."/>
            <person name="Marcello L."/>
            <person name="McQuillan J."/>
            <person name="Otto T.D."/>
            <person name="Quail M.A."/>
            <person name="Sanders M.J."/>
            <person name="van Tonder A."/>
            <person name="Ginger M.L."/>
            <person name="Field M.C."/>
            <person name="Barry J.D."/>
            <person name="Hertz-Fowler C."/>
            <person name="Berriman M."/>
        </authorList>
    </citation>
    <scope>NUCLEOTIDE SEQUENCE</scope>
    <source>
        <strain evidence="22">Y486</strain>
    </source>
</reference>
<dbReference type="GO" id="GO:0052855">
    <property type="term" value="F:ADP-dependent NAD(P)H-hydrate dehydratase activity"/>
    <property type="evidence" value="ECO:0007669"/>
    <property type="project" value="UniProtKB-UniRule"/>
</dbReference>
<comment type="similarity">
    <text evidence="3 19">In the N-terminal section; belongs to the NnrE/AIBP family.</text>
</comment>
<dbReference type="InterPro" id="IPR030677">
    <property type="entry name" value="Nnr"/>
</dbReference>
<comment type="catalytic activity">
    <reaction evidence="2 18 19">
        <text>(6R)-NADPHX = (6S)-NADPHX</text>
        <dbReference type="Rhea" id="RHEA:32227"/>
        <dbReference type="ChEBI" id="CHEBI:64076"/>
        <dbReference type="ChEBI" id="CHEBI:64077"/>
        <dbReference type="EC" id="5.1.99.6"/>
    </reaction>
</comment>
<dbReference type="PROSITE" id="PS01050">
    <property type="entry name" value="YJEF_C_2"/>
    <property type="match status" value="1"/>
</dbReference>
<feature type="binding site" evidence="17">
    <location>
        <position position="346"/>
    </location>
    <ligand>
        <name>(6S)-NADPHX</name>
        <dbReference type="ChEBI" id="CHEBI:64076"/>
    </ligand>
</feature>